<comment type="caution">
    <text evidence="1">The sequence shown here is derived from an EMBL/GenBank/DDBJ whole genome shotgun (WGS) entry which is preliminary data.</text>
</comment>
<dbReference type="InterPro" id="IPR029058">
    <property type="entry name" value="AB_hydrolase_fold"/>
</dbReference>
<gene>
    <name evidence="1" type="ORF">G6N76_09430</name>
</gene>
<dbReference type="EMBL" id="JAAKZH010000003">
    <property type="protein sequence ID" value="NGO63896.1"/>
    <property type="molecule type" value="Genomic_DNA"/>
</dbReference>
<sequence length="206" mass="22753">MKDPDCGRTETTLVIPGLNGSGDGHWQWHWAHERPGAVTVEQDSWSCPDLASWQQRLGEVLSQHDDVWIVAHSLGCILTAQLADSPLASRVKGALLVAPCDLAQVERLHPCVVNFGEMPQQRLPFPSLVVGSLDDPYMDFATTRKMARIWGSDLVDIGYAGHINIRSGYGRWPTGYELLDLLKGESKRPHDRSLAGRQAAPLAAYF</sequence>
<keyword evidence="1" id="KW-0378">Hydrolase</keyword>
<dbReference type="RefSeq" id="WP_163899031.1">
    <property type="nucleotide sequence ID" value="NZ_CP048427.1"/>
</dbReference>
<evidence type="ECO:0000313" key="2">
    <source>
        <dbReference type="Proteomes" id="UP000477849"/>
    </source>
</evidence>
<organism evidence="1 2">
    <name type="scientific">Rhizobium daejeonense</name>
    <dbReference type="NCBI Taxonomy" id="240521"/>
    <lineage>
        <taxon>Bacteria</taxon>
        <taxon>Pseudomonadati</taxon>
        <taxon>Pseudomonadota</taxon>
        <taxon>Alphaproteobacteria</taxon>
        <taxon>Hyphomicrobiales</taxon>
        <taxon>Rhizobiaceae</taxon>
        <taxon>Rhizobium/Agrobacterium group</taxon>
        <taxon>Rhizobium</taxon>
    </lineage>
</organism>
<dbReference type="Gene3D" id="3.40.50.1820">
    <property type="entry name" value="alpha/beta hydrolase"/>
    <property type="match status" value="1"/>
</dbReference>
<dbReference type="Pfam" id="PF06821">
    <property type="entry name" value="Ser_hydrolase"/>
    <property type="match status" value="1"/>
</dbReference>
<dbReference type="SUPFAM" id="SSF53474">
    <property type="entry name" value="alpha/beta-Hydrolases"/>
    <property type="match status" value="1"/>
</dbReference>
<dbReference type="GO" id="GO:0016787">
    <property type="term" value="F:hydrolase activity"/>
    <property type="evidence" value="ECO:0007669"/>
    <property type="project" value="UniProtKB-KW"/>
</dbReference>
<dbReference type="InterPro" id="IPR010662">
    <property type="entry name" value="RBBP9/YdeN"/>
</dbReference>
<evidence type="ECO:0000313" key="1">
    <source>
        <dbReference type="EMBL" id="NGO63896.1"/>
    </source>
</evidence>
<dbReference type="Proteomes" id="UP000477849">
    <property type="component" value="Unassembled WGS sequence"/>
</dbReference>
<reference evidence="1 2" key="1">
    <citation type="submission" date="2020-02" db="EMBL/GenBank/DDBJ databases">
        <title>Genome sequence of the type strain CCBAU10050 of Rhizobium daejeonense.</title>
        <authorList>
            <person name="Gao J."/>
            <person name="Sun J."/>
        </authorList>
    </citation>
    <scope>NUCLEOTIDE SEQUENCE [LARGE SCALE GENOMIC DNA]</scope>
    <source>
        <strain evidence="1 2">CCBAU10050</strain>
    </source>
</reference>
<proteinExistence type="predicted"/>
<protein>
    <submittedName>
        <fullName evidence="1">Alpha/beta hydrolase</fullName>
    </submittedName>
</protein>
<keyword evidence="2" id="KW-1185">Reference proteome</keyword>
<dbReference type="AlphaFoldDB" id="A0A6M1SAZ4"/>
<name>A0A6M1SAZ4_9HYPH</name>
<accession>A0A6M1SAZ4</accession>